<organism evidence="2 3">
    <name type="scientific">Pedobacter ginsengiterrae</name>
    <dbReference type="NCBI Taxonomy" id="871696"/>
    <lineage>
        <taxon>Bacteria</taxon>
        <taxon>Pseudomonadati</taxon>
        <taxon>Bacteroidota</taxon>
        <taxon>Sphingobacteriia</taxon>
        <taxon>Sphingobacteriales</taxon>
        <taxon>Sphingobacteriaceae</taxon>
        <taxon>Pedobacter</taxon>
    </lineage>
</organism>
<protein>
    <submittedName>
        <fullName evidence="2">Uncharacterized protein</fullName>
    </submittedName>
</protein>
<dbReference type="Proteomes" id="UP001501081">
    <property type="component" value="Unassembled WGS sequence"/>
</dbReference>
<accession>A0ABP7QEP2</accession>
<name>A0ABP7QEP2_9SPHI</name>
<keyword evidence="1" id="KW-1133">Transmembrane helix</keyword>
<evidence type="ECO:0000256" key="1">
    <source>
        <dbReference type="SAM" id="Phobius"/>
    </source>
</evidence>
<feature type="transmembrane region" description="Helical" evidence="1">
    <location>
        <begin position="31"/>
        <end position="52"/>
    </location>
</feature>
<reference evidence="3" key="1">
    <citation type="journal article" date="2019" name="Int. J. Syst. Evol. Microbiol.">
        <title>The Global Catalogue of Microorganisms (GCM) 10K type strain sequencing project: providing services to taxonomists for standard genome sequencing and annotation.</title>
        <authorList>
            <consortium name="The Broad Institute Genomics Platform"/>
            <consortium name="The Broad Institute Genome Sequencing Center for Infectious Disease"/>
            <person name="Wu L."/>
            <person name="Ma J."/>
        </authorList>
    </citation>
    <scope>NUCLEOTIDE SEQUENCE [LARGE SCALE GENOMIC DNA]</scope>
    <source>
        <strain evidence="3">JCM 17338</strain>
    </source>
</reference>
<keyword evidence="3" id="KW-1185">Reference proteome</keyword>
<sequence>MRSFMPLFLGKELKKMDQGRKQTQIEASNKMMGTFLIAMAVFILITYTFNLVDSKSKWIKKIEQQFVAKSR</sequence>
<evidence type="ECO:0000313" key="3">
    <source>
        <dbReference type="Proteomes" id="UP001501081"/>
    </source>
</evidence>
<gene>
    <name evidence="2" type="ORF">GCM10022246_36670</name>
</gene>
<keyword evidence="1" id="KW-0472">Membrane</keyword>
<proteinExistence type="predicted"/>
<keyword evidence="1" id="KW-0812">Transmembrane</keyword>
<evidence type="ECO:0000313" key="2">
    <source>
        <dbReference type="EMBL" id="GAA3981257.1"/>
    </source>
</evidence>
<comment type="caution">
    <text evidence="2">The sequence shown here is derived from an EMBL/GenBank/DDBJ whole genome shotgun (WGS) entry which is preliminary data.</text>
</comment>
<dbReference type="EMBL" id="BAABAK010000020">
    <property type="protein sequence ID" value="GAA3981257.1"/>
    <property type="molecule type" value="Genomic_DNA"/>
</dbReference>